<keyword evidence="2" id="KW-1185">Reference proteome</keyword>
<reference evidence="1 2" key="1">
    <citation type="journal article" date="2021" name="BMC Genomics">
        <title>Datura genome reveals duplications of psychoactive alkaloid biosynthetic genes and high mutation rate following tissue culture.</title>
        <authorList>
            <person name="Rajewski A."/>
            <person name="Carter-House D."/>
            <person name="Stajich J."/>
            <person name="Litt A."/>
        </authorList>
    </citation>
    <scope>NUCLEOTIDE SEQUENCE [LARGE SCALE GENOMIC DNA]</scope>
    <source>
        <strain evidence="1">AR-01</strain>
    </source>
</reference>
<sequence length="100" mass="10910">MFPLLLDMPSLGITHFLRRSSFLQHLNWQTSVLTLPVSIGLSDLFIGIDGWGALYFSVNSSGDTIVGEIKASDLISNLSDGEVCTSPMLKKSKQKILLAI</sequence>
<organism evidence="1 2">
    <name type="scientific">Datura stramonium</name>
    <name type="common">Jimsonweed</name>
    <name type="synonym">Common thornapple</name>
    <dbReference type="NCBI Taxonomy" id="4076"/>
    <lineage>
        <taxon>Eukaryota</taxon>
        <taxon>Viridiplantae</taxon>
        <taxon>Streptophyta</taxon>
        <taxon>Embryophyta</taxon>
        <taxon>Tracheophyta</taxon>
        <taxon>Spermatophyta</taxon>
        <taxon>Magnoliopsida</taxon>
        <taxon>eudicotyledons</taxon>
        <taxon>Gunneridae</taxon>
        <taxon>Pentapetalae</taxon>
        <taxon>asterids</taxon>
        <taxon>lamiids</taxon>
        <taxon>Solanales</taxon>
        <taxon>Solanaceae</taxon>
        <taxon>Solanoideae</taxon>
        <taxon>Datureae</taxon>
        <taxon>Datura</taxon>
    </lineage>
</organism>
<gene>
    <name evidence="1" type="ORF">HAX54_044839</name>
</gene>
<proteinExistence type="predicted"/>
<accession>A0ABS8SQ09</accession>
<protein>
    <submittedName>
        <fullName evidence="1">Uncharacterized protein</fullName>
    </submittedName>
</protein>
<evidence type="ECO:0000313" key="2">
    <source>
        <dbReference type="Proteomes" id="UP000823775"/>
    </source>
</evidence>
<dbReference type="EMBL" id="JACEIK010000689">
    <property type="protein sequence ID" value="MCD7460936.1"/>
    <property type="molecule type" value="Genomic_DNA"/>
</dbReference>
<dbReference type="Proteomes" id="UP000823775">
    <property type="component" value="Unassembled WGS sequence"/>
</dbReference>
<evidence type="ECO:0000313" key="1">
    <source>
        <dbReference type="EMBL" id="MCD7460936.1"/>
    </source>
</evidence>
<name>A0ABS8SQ09_DATST</name>
<comment type="caution">
    <text evidence="1">The sequence shown here is derived from an EMBL/GenBank/DDBJ whole genome shotgun (WGS) entry which is preliminary data.</text>
</comment>